<keyword evidence="6" id="KW-0542">Nucleomorph</keyword>
<organism evidence="6 7">
    <name type="scientific">Chroomonas mesostigmatica CCMP1168</name>
    <dbReference type="NCBI Taxonomy" id="1195612"/>
    <lineage>
        <taxon>Eukaryota</taxon>
        <taxon>Cryptophyceae</taxon>
        <taxon>Pyrenomonadales</taxon>
        <taxon>Chroomonadaceae</taxon>
        <taxon>Chroomonas</taxon>
    </lineage>
</organism>
<dbReference type="Proteomes" id="UP000243348">
    <property type="component" value="Nucleomorph 2"/>
</dbReference>
<proteinExistence type="predicted"/>
<dbReference type="InterPro" id="IPR015943">
    <property type="entry name" value="WD40/YVTN_repeat-like_dom_sf"/>
</dbReference>
<dbReference type="PANTHER" id="PTHR10644">
    <property type="entry name" value="DNA REPAIR/RNA PROCESSING CPSF FAMILY"/>
    <property type="match status" value="1"/>
</dbReference>
<feature type="domain" description="RSE1/DDB1/CPSF1 first beta-propeller" evidence="4">
    <location>
        <begin position="14"/>
        <end position="379"/>
    </location>
</feature>
<evidence type="ECO:0000256" key="2">
    <source>
        <dbReference type="ARBA" id="ARBA00023242"/>
    </source>
</evidence>
<keyword evidence="2" id="KW-0539">Nucleus</keyword>
<evidence type="ECO:0000259" key="5">
    <source>
        <dbReference type="Pfam" id="PF23726"/>
    </source>
</evidence>
<dbReference type="Pfam" id="PF23726">
    <property type="entry name" value="Beta-prop_RSE1_2nd"/>
    <property type="match status" value="1"/>
</dbReference>
<dbReference type="Pfam" id="PF10433">
    <property type="entry name" value="Beta-prop_RSE1_1st"/>
    <property type="match status" value="1"/>
</dbReference>
<dbReference type="InterPro" id="IPR058543">
    <property type="entry name" value="Beta-prop_RSE1/DDB1/CPSF1_2nd"/>
</dbReference>
<geneLocation type="nucleomorph" evidence="6"/>
<dbReference type="EMBL" id="CP003681">
    <property type="protein sequence ID" value="AFP65431.1"/>
    <property type="molecule type" value="Genomic_DNA"/>
</dbReference>
<dbReference type="GO" id="GO:0003676">
    <property type="term" value="F:nucleic acid binding"/>
    <property type="evidence" value="ECO:0007669"/>
    <property type="project" value="InterPro"/>
</dbReference>
<evidence type="ECO:0000256" key="1">
    <source>
        <dbReference type="ARBA" id="ARBA00004123"/>
    </source>
</evidence>
<dbReference type="GO" id="GO:0005634">
    <property type="term" value="C:nucleus"/>
    <property type="evidence" value="ECO:0007669"/>
    <property type="project" value="UniProtKB-SubCell"/>
</dbReference>
<dbReference type="InterPro" id="IPR018846">
    <property type="entry name" value="Beta-prop_RSE1/DDB1/CPSF1_1st"/>
</dbReference>
<dbReference type="InterPro" id="IPR004871">
    <property type="entry name" value="RSE1/DDB1/CPSF1_C"/>
</dbReference>
<comment type="subcellular location">
    <subcellularLocation>
        <location evidence="1">Nucleus</location>
    </subcellularLocation>
</comment>
<feature type="domain" description="RSE1/DDB1/CPSF1 second beta-propeller" evidence="5">
    <location>
        <begin position="446"/>
        <end position="656"/>
    </location>
</feature>
<dbReference type="Pfam" id="PF03178">
    <property type="entry name" value="CPSF_A"/>
    <property type="match status" value="1"/>
</dbReference>
<feature type="domain" description="RSE1/DDB1/CPSF1 C-terminal" evidence="3">
    <location>
        <begin position="937"/>
        <end position="1106"/>
    </location>
</feature>
<evidence type="ECO:0000259" key="4">
    <source>
        <dbReference type="Pfam" id="PF10433"/>
    </source>
</evidence>
<evidence type="ECO:0000313" key="6">
    <source>
        <dbReference type="EMBL" id="AFP65431.1"/>
    </source>
</evidence>
<dbReference type="Gene3D" id="2.130.10.10">
    <property type="entry name" value="YVTN repeat-like/Quinoprotein amine dehydrogenase"/>
    <property type="match status" value="3"/>
</dbReference>
<name>J7G5S8_9CRYP</name>
<reference evidence="6 7" key="1">
    <citation type="journal article" date="2012" name="Genome Biol. Evol.">
        <title>Nucleomorph genome sequence of the cryptophyte alga Chroomonas mesostigmatica CCMP1168 reveals lineage-specific gene loss and genome complexity.</title>
        <authorList>
            <person name="Moore C.E."/>
            <person name="Curtis B."/>
            <person name="Mills T."/>
            <person name="Tanifuji G."/>
            <person name="Archibald J.M."/>
        </authorList>
    </citation>
    <scope>NUCLEOTIDE SEQUENCE [LARGE SCALE GENOMIC DNA]</scope>
    <source>
        <strain evidence="6 7">CCMP1168</strain>
    </source>
</reference>
<gene>
    <name evidence="6" type="ORF">CMESO_259</name>
</gene>
<evidence type="ECO:0000259" key="3">
    <source>
        <dbReference type="Pfam" id="PF03178"/>
    </source>
</evidence>
<dbReference type="AlphaFoldDB" id="J7G5S8"/>
<protein>
    <submittedName>
        <fullName evidence="6">Splicing factor 3b subunit 3</fullName>
    </submittedName>
</protein>
<dbReference type="InterPro" id="IPR050358">
    <property type="entry name" value="RSE1/DDB1/CFT1"/>
</dbReference>
<accession>J7G5S8</accession>
<evidence type="ECO:0000313" key="7">
    <source>
        <dbReference type="Proteomes" id="UP000243348"/>
    </source>
</evidence>
<sequence length="1156" mass="135086">MYLFFSVFHQGASVQGINSGNYSIFKREQLIIIRGTVIELLGTNLKTGKLTTLSYANLFRFNISIISFRFKNKNKDFFSLLDNEGNITLFSVDKTQKFILFSNKNIGNKNLKESLYPYLAALNKKNLIYMICAVEKLKFSFFIGKNKFKNPVFFKNKMEIRHPSIICYHITTYEAKKRNGFLTIETCYIRPYDKFLVFYEINFQYNIIKRKIIAKINSTSYLIIPLENFITNDFLLIFSESLVTMVNIENKNFFTRNIPFRKTKSKSSQTFISSYGVLSGKFNIFLLIANQNGDLLKIYFNKPIQLIKTHREMFIEYFDTLLGKIRFLTLLKNGHLFASMDSGNHFYFQFLSLGKKKIENQKFFYPRLNYRNLKIIDELSSMSPILSFDQLILPEQRITKLFLLSGTGSNSSVRLLQESCDVSLLGIKRFKLIPTGINIIGKEIDSKYLFISFSIFTQCFLLGKNLEEINGDGFIYDESTSSIEKINFQNRILQFTFHKIRLIYFRKKKRKIIEWRPLDGSAILDSAIFRIDSLNIFLILSNGKGVLIKIFKGRFFIELENIDLRYKIFFSLFGTTYLHKSSEEWDLIILFSKKEKSLRIFSINKKNFMKLIGIHILPWTPETAKFILKKTKIILLISLNNGMIMETEFNPKNGRIFQINAKILCFSPLYISKNFFEGKILLFGSKIWTLNYDVLGKNIFKCIFNEQVSLVEALDDFLFICKNNCLKILIKKKKNYFFSKSIKIKITSTPRDFCNLDFNGFFHIVALVFKEKFSGICDHQMNLSVREAMLMHKLKFFKFSDHNWTSGICLTKFPYINVSFKKKKEYIFDIILIRGSNGKKSISTIFSKNFFQLKKSIIIVSMKNCEKKLSTICPMFLIGENYNFSSSLGIFSLKHTSIYSYRQGGRYAFGEKITFLFEFFCPIFSSGNLRFFLGKVSFGHRLLICMDKNVMVCEIKKNSIKVIHNLCSTPHFLSCVDTFGNRLITTDEIRGLKLFKFKKKKTPVNLLCEKKNINWIIGCKMFDPVSFLIWDKIGKISFFRIGIDILATDKFSHKVLKNSYISLLTQIKTNYTLIKLFCFKYYNSSKTDLLFFANLDGTLGIITIFFKNHIISCLKKIFLSLTENKKRKKKTLVLYLNKNSNIIDINILKLLKIFYK</sequence>